<proteinExistence type="predicted"/>
<dbReference type="AlphaFoldDB" id="A0AAQ3L486"/>
<feature type="compositionally biased region" description="Basic and acidic residues" evidence="1">
    <location>
        <begin position="57"/>
        <end position="68"/>
    </location>
</feature>
<keyword evidence="3" id="KW-1185">Reference proteome</keyword>
<dbReference type="Proteomes" id="UP001327560">
    <property type="component" value="Chromosome 8"/>
</dbReference>
<name>A0AAQ3L486_9LILI</name>
<feature type="region of interest" description="Disordered" evidence="1">
    <location>
        <begin position="1"/>
        <end position="35"/>
    </location>
</feature>
<evidence type="ECO:0000313" key="2">
    <source>
        <dbReference type="EMBL" id="WOL16577.1"/>
    </source>
</evidence>
<reference evidence="2 3" key="1">
    <citation type="submission" date="2023-10" db="EMBL/GenBank/DDBJ databases">
        <title>Chromosome-scale genome assembly provides insights into flower coloration mechanisms of Canna indica.</title>
        <authorList>
            <person name="Li C."/>
        </authorList>
    </citation>
    <scope>NUCLEOTIDE SEQUENCE [LARGE SCALE GENOMIC DNA]</scope>
    <source>
        <tissue evidence="2">Flower</tissue>
    </source>
</reference>
<accession>A0AAQ3L486</accession>
<sequence>MSSLSLSAESPAIDQDEHCRQHAQQNAEPKTCADEVPDLVSPLLAEDMHKTRMNGRKKTDDGVKLTRDKAPDPDGLIAEFFIKARSIVGEDFKKILRHLMFEDGDWARINKAFITLISKSEGAMEMGGLSAHQYDFWVDLYLVKDSCPPTEAVDA</sequence>
<feature type="region of interest" description="Disordered" evidence="1">
    <location>
        <begin position="47"/>
        <end position="68"/>
    </location>
</feature>
<dbReference type="EMBL" id="CP136897">
    <property type="protein sequence ID" value="WOL16577.1"/>
    <property type="molecule type" value="Genomic_DNA"/>
</dbReference>
<evidence type="ECO:0000256" key="1">
    <source>
        <dbReference type="SAM" id="MobiDB-lite"/>
    </source>
</evidence>
<gene>
    <name evidence="2" type="ORF">Cni_G25364</name>
</gene>
<evidence type="ECO:0000313" key="3">
    <source>
        <dbReference type="Proteomes" id="UP001327560"/>
    </source>
</evidence>
<organism evidence="2 3">
    <name type="scientific">Canna indica</name>
    <name type="common">Indian-shot</name>
    <dbReference type="NCBI Taxonomy" id="4628"/>
    <lineage>
        <taxon>Eukaryota</taxon>
        <taxon>Viridiplantae</taxon>
        <taxon>Streptophyta</taxon>
        <taxon>Embryophyta</taxon>
        <taxon>Tracheophyta</taxon>
        <taxon>Spermatophyta</taxon>
        <taxon>Magnoliopsida</taxon>
        <taxon>Liliopsida</taxon>
        <taxon>Zingiberales</taxon>
        <taxon>Cannaceae</taxon>
        <taxon>Canna</taxon>
    </lineage>
</organism>
<protein>
    <submittedName>
        <fullName evidence="2">Ribonuclease H</fullName>
    </submittedName>
</protein>